<organism evidence="3 4">
    <name type="scientific">Streptomyces macrosporus</name>
    <dbReference type="NCBI Taxonomy" id="44032"/>
    <lineage>
        <taxon>Bacteria</taxon>
        <taxon>Bacillati</taxon>
        <taxon>Actinomycetota</taxon>
        <taxon>Actinomycetes</taxon>
        <taxon>Kitasatosporales</taxon>
        <taxon>Streptomycetaceae</taxon>
        <taxon>Streptomyces</taxon>
    </lineage>
</organism>
<dbReference type="Proteomes" id="UP001501638">
    <property type="component" value="Unassembled WGS sequence"/>
</dbReference>
<comment type="caution">
    <text evidence="3">The sequence shown here is derived from an EMBL/GenBank/DDBJ whole genome shotgun (WGS) entry which is preliminary data.</text>
</comment>
<dbReference type="InterPro" id="IPR043857">
    <property type="entry name" value="DUF5819"/>
</dbReference>
<dbReference type="EMBL" id="BAAASZ010000052">
    <property type="protein sequence ID" value="GAA2467609.1"/>
    <property type="molecule type" value="Genomic_DNA"/>
</dbReference>
<keyword evidence="2" id="KW-0812">Transmembrane</keyword>
<gene>
    <name evidence="3" type="ORF">GCM10010405_60320</name>
</gene>
<feature type="region of interest" description="Disordered" evidence="1">
    <location>
        <begin position="1"/>
        <end position="74"/>
    </location>
</feature>
<evidence type="ECO:0000256" key="1">
    <source>
        <dbReference type="SAM" id="MobiDB-lite"/>
    </source>
</evidence>
<name>A0ABN3KNI2_9ACTN</name>
<evidence type="ECO:0000256" key="2">
    <source>
        <dbReference type="SAM" id="Phobius"/>
    </source>
</evidence>
<feature type="compositionally biased region" description="Basic residues" evidence="1">
    <location>
        <begin position="27"/>
        <end position="39"/>
    </location>
</feature>
<reference evidence="3 4" key="1">
    <citation type="journal article" date="2019" name="Int. J. Syst. Evol. Microbiol.">
        <title>The Global Catalogue of Microorganisms (GCM) 10K type strain sequencing project: providing services to taxonomists for standard genome sequencing and annotation.</title>
        <authorList>
            <consortium name="The Broad Institute Genomics Platform"/>
            <consortium name="The Broad Institute Genome Sequencing Center for Infectious Disease"/>
            <person name="Wu L."/>
            <person name="Ma J."/>
        </authorList>
    </citation>
    <scope>NUCLEOTIDE SEQUENCE [LARGE SCALE GENOMIC DNA]</scope>
    <source>
        <strain evidence="3 4">JCM 6305</strain>
    </source>
</reference>
<feature type="compositionally biased region" description="Low complexity" evidence="1">
    <location>
        <begin position="1"/>
        <end position="18"/>
    </location>
</feature>
<evidence type="ECO:0000313" key="3">
    <source>
        <dbReference type="EMBL" id="GAA2467609.1"/>
    </source>
</evidence>
<keyword evidence="2" id="KW-0472">Membrane</keyword>
<protein>
    <submittedName>
        <fullName evidence="3">Uncharacterized protein</fullName>
    </submittedName>
</protein>
<feature type="compositionally biased region" description="Basic and acidic residues" evidence="1">
    <location>
        <begin position="40"/>
        <end position="67"/>
    </location>
</feature>
<dbReference type="Pfam" id="PF19136">
    <property type="entry name" value="DUF5819"/>
    <property type="match status" value="1"/>
</dbReference>
<proteinExistence type="predicted"/>
<evidence type="ECO:0000313" key="4">
    <source>
        <dbReference type="Proteomes" id="UP001501638"/>
    </source>
</evidence>
<feature type="transmembrane region" description="Helical" evidence="2">
    <location>
        <begin position="83"/>
        <end position="106"/>
    </location>
</feature>
<keyword evidence="4" id="KW-1185">Reference proteome</keyword>
<sequence length="280" mass="30799">MDNLGKVGPDAVGAGAADTARDTGNRTRTRRAGPGRTRRIGHDGSAHRIGEGMEPQARTHRETHREGTSPSGVMALPPVARTVVAVVLGAVAVFVAVHLTAVFLHVAPSNTVSRQYGEAVEEYVYPEFEQNWKLFAPNPLQQNIAVHARAEVLRPDGTTERTGWVDLSAMDAEGIRGNPFPSHTEQNELRRAWDFFTGSHDAENRPNGLRGELSEEYLRRIVMLRFGPELNGGEVRRVQVRSATTPVAPPPWSGESIDTETTYRTLPWWAVDRSDVPEGK</sequence>
<accession>A0ABN3KNI2</accession>
<keyword evidence="2" id="KW-1133">Transmembrane helix</keyword>